<dbReference type="Pfam" id="PF07690">
    <property type="entry name" value="MFS_1"/>
    <property type="match status" value="1"/>
</dbReference>
<dbReference type="PANTHER" id="PTHR43791:SF20">
    <property type="entry name" value="TRANSPORTER, PUTATIVE (AFU_ORTHOLOGUE AFUA_3G14670)-RELATED"/>
    <property type="match status" value="1"/>
</dbReference>
<feature type="transmembrane region" description="Helical" evidence="6">
    <location>
        <begin position="287"/>
        <end position="307"/>
    </location>
</feature>
<dbReference type="GO" id="GO:0016020">
    <property type="term" value="C:membrane"/>
    <property type="evidence" value="ECO:0007669"/>
    <property type="project" value="UniProtKB-SubCell"/>
</dbReference>
<dbReference type="FunFam" id="1.20.1250.20:FF:000013">
    <property type="entry name" value="MFS general substrate transporter"/>
    <property type="match status" value="1"/>
</dbReference>
<dbReference type="Gene3D" id="1.20.1250.20">
    <property type="entry name" value="MFS general substrate transporter like domains"/>
    <property type="match status" value="1"/>
</dbReference>
<feature type="transmembrane region" description="Helical" evidence="6">
    <location>
        <begin position="377"/>
        <end position="398"/>
    </location>
</feature>
<evidence type="ECO:0000256" key="3">
    <source>
        <dbReference type="ARBA" id="ARBA00022692"/>
    </source>
</evidence>
<dbReference type="PANTHER" id="PTHR43791">
    <property type="entry name" value="PERMEASE-RELATED"/>
    <property type="match status" value="1"/>
</dbReference>
<reference evidence="8 9" key="1">
    <citation type="submission" date="2015-07" db="EMBL/GenBank/DDBJ databases">
        <title>Comparative genomics of the Sigatoka disease complex on banana suggests a link between parallel evolutionary changes in Pseudocercospora fijiensis and Pseudocercospora eumusae and increased virulence on the banana host.</title>
        <authorList>
            <person name="Chang T.-C."/>
            <person name="Salvucci A."/>
            <person name="Crous P.W."/>
            <person name="Stergiopoulos I."/>
        </authorList>
    </citation>
    <scope>NUCLEOTIDE SEQUENCE [LARGE SCALE GENOMIC DNA]</scope>
    <source>
        <strain evidence="8 9">CBS 114824</strain>
    </source>
</reference>
<keyword evidence="3 6" id="KW-0812">Transmembrane</keyword>
<dbReference type="InterPro" id="IPR036259">
    <property type="entry name" value="MFS_trans_sf"/>
</dbReference>
<dbReference type="GO" id="GO:0022857">
    <property type="term" value="F:transmembrane transporter activity"/>
    <property type="evidence" value="ECO:0007669"/>
    <property type="project" value="InterPro"/>
</dbReference>
<comment type="subcellular location">
    <subcellularLocation>
        <location evidence="1">Membrane</location>
        <topology evidence="1">Multi-pass membrane protein</topology>
    </subcellularLocation>
</comment>
<sequence>MDDKQTKSSHQEHISPIAFEQQTLPIPDELSHLDDEALRRLETSAVRRLDTFLLPSVILLFLLNILDRNNIASAKIVQLPRDLKLKNSEYNTCLMIFYVGYVLTQVPSNLLITRIRPSIYLSSVVAAWAVVSLCQGFVQDFVGLLLARFVLGLVEGPFLPGVFFLLSCWYKRCELPPRIAFLYGANMLASAFGGLIAAGITSRMENVLGKAAWRWLFIIEGSVTFFVALVIWPFLPDYPLRTRRFWLSGEQQVVVEWRIRNENAGIVDDEEESMRDGLKQALMDPKLYMFIVLQMSLLTAQSWNNFFPSIVGTLGFNSTITLLLTAPPYMFAFFCSLGLSFHAAAKKERGYHIAASMTMALIGNLLAMFVPTIGARYFAMMLLAAGSYSPYNLCVSWLSSTLPRPRAKRAAALAIVNLMGAGVAHFYTAYMFPDSQKPRYYAGGGIMSGACVVCAGMAFGIKAYLARQNKIIEQREIQEGQDVGKVLGKVSGMADKAVVTFRYVT</sequence>
<feature type="transmembrane region" description="Helical" evidence="6">
    <location>
        <begin position="212"/>
        <end position="235"/>
    </location>
</feature>
<dbReference type="InterPro" id="IPR020846">
    <property type="entry name" value="MFS_dom"/>
</dbReference>
<feature type="transmembrane region" description="Helical" evidence="6">
    <location>
        <begin position="319"/>
        <end position="339"/>
    </location>
</feature>
<feature type="transmembrane region" description="Helical" evidence="6">
    <location>
        <begin position="180"/>
        <end position="200"/>
    </location>
</feature>
<evidence type="ECO:0000259" key="7">
    <source>
        <dbReference type="PROSITE" id="PS50850"/>
    </source>
</evidence>
<feature type="transmembrane region" description="Helical" evidence="6">
    <location>
        <begin position="94"/>
        <end position="112"/>
    </location>
</feature>
<dbReference type="SUPFAM" id="SSF103473">
    <property type="entry name" value="MFS general substrate transporter"/>
    <property type="match status" value="1"/>
</dbReference>
<proteinExistence type="predicted"/>
<keyword evidence="5 6" id="KW-0472">Membrane</keyword>
<dbReference type="OrthoDB" id="2250022at2759"/>
<evidence type="ECO:0000256" key="5">
    <source>
        <dbReference type="ARBA" id="ARBA00023136"/>
    </source>
</evidence>
<organism evidence="8 9">
    <name type="scientific">Pseudocercospora eumusae</name>
    <dbReference type="NCBI Taxonomy" id="321146"/>
    <lineage>
        <taxon>Eukaryota</taxon>
        <taxon>Fungi</taxon>
        <taxon>Dikarya</taxon>
        <taxon>Ascomycota</taxon>
        <taxon>Pezizomycotina</taxon>
        <taxon>Dothideomycetes</taxon>
        <taxon>Dothideomycetidae</taxon>
        <taxon>Mycosphaerellales</taxon>
        <taxon>Mycosphaerellaceae</taxon>
        <taxon>Pseudocercospora</taxon>
    </lineage>
</organism>
<evidence type="ECO:0000313" key="9">
    <source>
        <dbReference type="Proteomes" id="UP000070133"/>
    </source>
</evidence>
<evidence type="ECO:0000256" key="2">
    <source>
        <dbReference type="ARBA" id="ARBA00022448"/>
    </source>
</evidence>
<evidence type="ECO:0000256" key="4">
    <source>
        <dbReference type="ARBA" id="ARBA00022989"/>
    </source>
</evidence>
<feature type="transmembrane region" description="Helical" evidence="6">
    <location>
        <begin position="119"/>
        <end position="138"/>
    </location>
</feature>
<dbReference type="EMBL" id="LFZN01000071">
    <property type="protein sequence ID" value="KXT00540.1"/>
    <property type="molecule type" value="Genomic_DNA"/>
</dbReference>
<gene>
    <name evidence="8" type="ORF">AC578_5246</name>
</gene>
<keyword evidence="9" id="KW-1185">Reference proteome</keyword>
<dbReference type="FunFam" id="1.20.1250.20:FF:000057">
    <property type="entry name" value="MFS general substrate transporter"/>
    <property type="match status" value="1"/>
</dbReference>
<feature type="transmembrane region" description="Helical" evidence="6">
    <location>
        <begin position="144"/>
        <end position="168"/>
    </location>
</feature>
<dbReference type="AlphaFoldDB" id="A0A139HDK8"/>
<feature type="transmembrane region" description="Helical" evidence="6">
    <location>
        <begin position="440"/>
        <end position="465"/>
    </location>
</feature>
<keyword evidence="4 6" id="KW-1133">Transmembrane helix</keyword>
<evidence type="ECO:0000256" key="1">
    <source>
        <dbReference type="ARBA" id="ARBA00004141"/>
    </source>
</evidence>
<protein>
    <recommendedName>
        <fullName evidence="7">Major facilitator superfamily (MFS) profile domain-containing protein</fullName>
    </recommendedName>
</protein>
<dbReference type="InterPro" id="IPR011701">
    <property type="entry name" value="MFS"/>
</dbReference>
<comment type="caution">
    <text evidence="8">The sequence shown here is derived from an EMBL/GenBank/DDBJ whole genome shotgun (WGS) entry which is preliminary data.</text>
</comment>
<feature type="transmembrane region" description="Helical" evidence="6">
    <location>
        <begin position="49"/>
        <end position="66"/>
    </location>
</feature>
<evidence type="ECO:0000256" key="6">
    <source>
        <dbReference type="SAM" id="Phobius"/>
    </source>
</evidence>
<dbReference type="PROSITE" id="PS50850">
    <property type="entry name" value="MFS"/>
    <property type="match status" value="1"/>
</dbReference>
<evidence type="ECO:0000313" key="8">
    <source>
        <dbReference type="EMBL" id="KXT00540.1"/>
    </source>
</evidence>
<dbReference type="Proteomes" id="UP000070133">
    <property type="component" value="Unassembled WGS sequence"/>
</dbReference>
<name>A0A139HDK8_9PEZI</name>
<feature type="domain" description="Major facilitator superfamily (MFS) profile" evidence="7">
    <location>
        <begin position="53"/>
        <end position="470"/>
    </location>
</feature>
<keyword evidence="2" id="KW-0813">Transport</keyword>
<accession>A0A139HDK8</accession>
<feature type="transmembrane region" description="Helical" evidence="6">
    <location>
        <begin position="410"/>
        <end position="428"/>
    </location>
</feature>
<feature type="transmembrane region" description="Helical" evidence="6">
    <location>
        <begin position="351"/>
        <end position="371"/>
    </location>
</feature>